<name>A0A8J4X9U0_CLAMG</name>
<comment type="caution">
    <text evidence="2">The sequence shown here is derived from an EMBL/GenBank/DDBJ whole genome shotgun (WGS) entry which is preliminary data.</text>
</comment>
<sequence>MAEGWLKRLCLGRQPAEDKSLEEVHEPESKDHPHHKTHSQERDHEARKVQTDEERINNAVIGGSE</sequence>
<dbReference type="Proteomes" id="UP000727407">
    <property type="component" value="Unassembled WGS sequence"/>
</dbReference>
<accession>A0A8J4X9U0</accession>
<dbReference type="AlphaFoldDB" id="A0A8J4X9U0"/>
<gene>
    <name evidence="2" type="ORF">DAT39_003222</name>
</gene>
<feature type="compositionally biased region" description="Basic and acidic residues" evidence="1">
    <location>
        <begin position="15"/>
        <end position="31"/>
    </location>
</feature>
<evidence type="ECO:0000313" key="2">
    <source>
        <dbReference type="EMBL" id="KAF5907156.1"/>
    </source>
</evidence>
<feature type="region of interest" description="Disordered" evidence="1">
    <location>
        <begin position="1"/>
        <end position="65"/>
    </location>
</feature>
<dbReference type="EMBL" id="QNUK01000025">
    <property type="protein sequence ID" value="KAF5907156.1"/>
    <property type="molecule type" value="Genomic_DNA"/>
</dbReference>
<evidence type="ECO:0000256" key="1">
    <source>
        <dbReference type="SAM" id="MobiDB-lite"/>
    </source>
</evidence>
<evidence type="ECO:0000313" key="3">
    <source>
        <dbReference type="Proteomes" id="UP000727407"/>
    </source>
</evidence>
<protein>
    <submittedName>
        <fullName evidence="2">Uncharacterized protein</fullName>
    </submittedName>
</protein>
<reference evidence="2" key="1">
    <citation type="submission" date="2020-07" db="EMBL/GenBank/DDBJ databases">
        <title>Clarias magur genome sequencing, assembly and annotation.</title>
        <authorList>
            <person name="Kushwaha B."/>
            <person name="Kumar R."/>
            <person name="Das P."/>
            <person name="Joshi C.G."/>
            <person name="Kumar D."/>
            <person name="Nagpure N.S."/>
            <person name="Pandey M."/>
            <person name="Agarwal S."/>
            <person name="Srivastava S."/>
            <person name="Singh M."/>
            <person name="Sahoo L."/>
            <person name="Jayasankar P."/>
            <person name="Meher P.K."/>
            <person name="Koringa P.G."/>
            <person name="Iquebal M.A."/>
            <person name="Das S.P."/>
            <person name="Bit A."/>
            <person name="Patnaik S."/>
            <person name="Patel N."/>
            <person name="Shah T.M."/>
            <person name="Hinsu A."/>
            <person name="Jena J.K."/>
        </authorList>
    </citation>
    <scope>NUCLEOTIDE SEQUENCE</scope>
    <source>
        <strain evidence="2">CIFAMagur01</strain>
        <tissue evidence="2">Testis</tissue>
    </source>
</reference>
<feature type="compositionally biased region" description="Basic and acidic residues" evidence="1">
    <location>
        <begin position="38"/>
        <end position="56"/>
    </location>
</feature>
<keyword evidence="3" id="KW-1185">Reference proteome</keyword>
<proteinExistence type="predicted"/>
<organism evidence="2 3">
    <name type="scientific">Clarias magur</name>
    <name type="common">Asian catfish</name>
    <name type="synonym">Macropteronotus magur</name>
    <dbReference type="NCBI Taxonomy" id="1594786"/>
    <lineage>
        <taxon>Eukaryota</taxon>
        <taxon>Metazoa</taxon>
        <taxon>Chordata</taxon>
        <taxon>Craniata</taxon>
        <taxon>Vertebrata</taxon>
        <taxon>Euteleostomi</taxon>
        <taxon>Actinopterygii</taxon>
        <taxon>Neopterygii</taxon>
        <taxon>Teleostei</taxon>
        <taxon>Ostariophysi</taxon>
        <taxon>Siluriformes</taxon>
        <taxon>Clariidae</taxon>
        <taxon>Clarias</taxon>
    </lineage>
</organism>